<sequence>MKIKFDSRQPYQREALNSVINLFEGQRLKAGTFELTLSASNELVSELGLGNQLTIDNDTILTNLRTVQQANSLPKSEVLNGLNFSVEMETGTGKTYVYLRTIFALNERYGFAKFIVVVPSVAIREGVMTSQRLMGDHFRELYDNVAFDTWIYDSRQVTKLRQFAQSNTLQILIMNIDSFNKQANNVIHQERDQLSGRRPIEFIQAACPIVILDEPQNMESEQAKNAIASLNPLCTLRYSATHRNLYNQVYKLDPVRAYDLKLVKRIDVNSVLDDPDFNQPFIQIQGISATKTQVSAKMILDYNSKVGPQRKTVSIKGSGADLFDLSGGRANYKNFIVDEINAADGYISFTNGLLLYVGQSYGGRTDEVLRVQIKETIREHFDRELKVKKLLPSIAGPDVKLKILSLFFIDRVINYAAEDGKIRYWFEQAYKELSILPKYLELEPLPVEKVHSGYFATYKGIPKDTRGDTAADDEAYELIMRDKERLLSVEEPLRFIFSHSALREGWDNPNVFQICTLNETKSELKKRQEIGRGLRLPVMSNGERCFDEAINRLTVVANEHYDEFARQLQTEIEEECGVSFIGRLTNKKETRLANLKPGWRLNADFHALWDRIKRHTRYSVRYDTHTLIERAAHKLATSNKLKPARISVQKSQMTMTDVGLETQLVSVREAEIYPEAAFEIPDILGYLQAKTELTRQTLAEILIKSGRLDEVKQNPQQFLDQALSAITTELRTLMVDGIKYECVDGKVYEMLLFENREVNGALTNMIDVENSIFDSIEVDSNTERQFVESMRGRQDIKLFIKLPGWFMIDTPLGKYNPDWAIVKEHDEKVYLVRETKGSKEELKLRASEWAKIRCGKAHFDALGVDYDVVTSASEI</sequence>
<dbReference type="RefSeq" id="WP_265992440.1">
    <property type="nucleotide sequence ID" value="NZ_CP110973.1"/>
</dbReference>
<feature type="domain" description="Helicase/UvrB N-terminal" evidence="1">
    <location>
        <begin position="9"/>
        <end position="242"/>
    </location>
</feature>
<dbReference type="Proteomes" id="UP001597116">
    <property type="component" value="Unassembled WGS sequence"/>
</dbReference>
<dbReference type="SUPFAM" id="SSF52540">
    <property type="entry name" value="P-loop containing nucleoside triphosphate hydrolases"/>
    <property type="match status" value="2"/>
</dbReference>
<evidence type="ECO:0000259" key="1">
    <source>
        <dbReference type="Pfam" id="PF04851"/>
    </source>
</evidence>
<reference evidence="4" key="1">
    <citation type="journal article" date="2019" name="Int. J. Syst. Evol. Microbiol.">
        <title>The Global Catalogue of Microorganisms (GCM) 10K type strain sequencing project: providing services to taxonomists for standard genome sequencing and annotation.</title>
        <authorList>
            <consortium name="The Broad Institute Genomics Platform"/>
            <consortium name="The Broad Institute Genome Sequencing Center for Infectious Disease"/>
            <person name="Wu L."/>
            <person name="Ma J."/>
        </authorList>
    </citation>
    <scope>NUCLEOTIDE SEQUENCE [LARGE SCALE GENOMIC DNA]</scope>
    <source>
        <strain evidence="4">CCUG 55608</strain>
    </source>
</reference>
<accession>A0ABW3Q7K6</accession>
<keyword evidence="3" id="KW-0347">Helicase</keyword>
<dbReference type="InterPro" id="IPR045572">
    <property type="entry name" value="RE_endonuc_C"/>
</dbReference>
<name>A0ABW3Q7K6_9BACT</name>
<keyword evidence="4" id="KW-1185">Reference proteome</keyword>
<comment type="caution">
    <text evidence="3">The sequence shown here is derived from an EMBL/GenBank/DDBJ whole genome shotgun (WGS) entry which is preliminary data.</text>
</comment>
<feature type="domain" description="Type III restriction enzyme C-terminal endonuclease" evidence="2">
    <location>
        <begin position="770"/>
        <end position="871"/>
    </location>
</feature>
<keyword evidence="3" id="KW-0067">ATP-binding</keyword>
<keyword evidence="3" id="KW-0378">Hydrolase</keyword>
<dbReference type="InterPro" id="IPR027417">
    <property type="entry name" value="P-loop_NTPase"/>
</dbReference>
<gene>
    <name evidence="3" type="ORF">ACFQ4C_12480</name>
</gene>
<evidence type="ECO:0000313" key="3">
    <source>
        <dbReference type="EMBL" id="MFD1141934.1"/>
    </source>
</evidence>
<keyword evidence="3" id="KW-0547">Nucleotide-binding</keyword>
<dbReference type="Pfam" id="PF19778">
    <property type="entry name" value="RE_endonuc"/>
    <property type="match status" value="1"/>
</dbReference>
<dbReference type="Pfam" id="PF04851">
    <property type="entry name" value="ResIII"/>
    <property type="match status" value="1"/>
</dbReference>
<protein>
    <submittedName>
        <fullName evidence="3">DEAD/DEAH box helicase family protein</fullName>
    </submittedName>
</protein>
<dbReference type="PANTHER" id="PTHR47396">
    <property type="entry name" value="TYPE I RESTRICTION ENZYME ECOKI R PROTEIN"/>
    <property type="match status" value="1"/>
</dbReference>
<dbReference type="InterPro" id="IPR006935">
    <property type="entry name" value="Helicase/UvrB_N"/>
</dbReference>
<dbReference type="PANTHER" id="PTHR47396:SF1">
    <property type="entry name" value="ATP-DEPENDENT HELICASE IRC3-RELATED"/>
    <property type="match status" value="1"/>
</dbReference>
<proteinExistence type="predicted"/>
<organism evidence="3 4">
    <name type="scientific">Larkinella insperata</name>
    <dbReference type="NCBI Taxonomy" id="332158"/>
    <lineage>
        <taxon>Bacteria</taxon>
        <taxon>Pseudomonadati</taxon>
        <taxon>Bacteroidota</taxon>
        <taxon>Cytophagia</taxon>
        <taxon>Cytophagales</taxon>
        <taxon>Spirosomataceae</taxon>
        <taxon>Larkinella</taxon>
    </lineage>
</organism>
<evidence type="ECO:0000259" key="2">
    <source>
        <dbReference type="Pfam" id="PF19778"/>
    </source>
</evidence>
<dbReference type="InterPro" id="IPR050742">
    <property type="entry name" value="Helicase_Restrict-Modif_Enz"/>
</dbReference>
<dbReference type="EMBL" id="JBHTLP010000008">
    <property type="protein sequence ID" value="MFD1141934.1"/>
    <property type="molecule type" value="Genomic_DNA"/>
</dbReference>
<dbReference type="Gene3D" id="3.40.50.300">
    <property type="entry name" value="P-loop containing nucleotide triphosphate hydrolases"/>
    <property type="match status" value="2"/>
</dbReference>
<dbReference type="GO" id="GO:0004386">
    <property type="term" value="F:helicase activity"/>
    <property type="evidence" value="ECO:0007669"/>
    <property type="project" value="UniProtKB-KW"/>
</dbReference>
<evidence type="ECO:0000313" key="4">
    <source>
        <dbReference type="Proteomes" id="UP001597116"/>
    </source>
</evidence>